<keyword evidence="10" id="KW-1185">Reference proteome</keyword>
<evidence type="ECO:0000313" key="9">
    <source>
        <dbReference type="EMBL" id="MDM7883759.1"/>
    </source>
</evidence>
<organism evidence="9 10">
    <name type="scientific">Curtobacterium citri</name>
    <dbReference type="NCBI Taxonomy" id="3055139"/>
    <lineage>
        <taxon>Bacteria</taxon>
        <taxon>Bacillati</taxon>
        <taxon>Actinomycetota</taxon>
        <taxon>Actinomycetes</taxon>
        <taxon>Micrococcales</taxon>
        <taxon>Microbacteriaceae</taxon>
        <taxon>Curtobacterium</taxon>
    </lineage>
</organism>
<dbReference type="Proteomes" id="UP001237823">
    <property type="component" value="Unassembled WGS sequence"/>
</dbReference>
<feature type="transmembrane region" description="Helical" evidence="7">
    <location>
        <begin position="303"/>
        <end position="323"/>
    </location>
</feature>
<keyword evidence="5 7" id="KW-1133">Transmembrane helix</keyword>
<evidence type="ECO:0000256" key="7">
    <source>
        <dbReference type="RuleBase" id="RU363032"/>
    </source>
</evidence>
<dbReference type="InterPro" id="IPR000515">
    <property type="entry name" value="MetI-like"/>
</dbReference>
<keyword evidence="3" id="KW-1003">Cell membrane</keyword>
<comment type="subcellular location">
    <subcellularLocation>
        <location evidence="1 7">Cell membrane</location>
        <topology evidence="1 7">Multi-pass membrane protein</topology>
    </subcellularLocation>
</comment>
<dbReference type="InterPro" id="IPR051393">
    <property type="entry name" value="ABC_transporter_permease"/>
</dbReference>
<dbReference type="InterPro" id="IPR035906">
    <property type="entry name" value="MetI-like_sf"/>
</dbReference>
<comment type="caution">
    <text evidence="9">The sequence shown here is derived from an EMBL/GenBank/DDBJ whole genome shotgun (WGS) entry which is preliminary data.</text>
</comment>
<dbReference type="SUPFAM" id="SSF161098">
    <property type="entry name" value="MetI-like"/>
    <property type="match status" value="1"/>
</dbReference>
<evidence type="ECO:0000256" key="3">
    <source>
        <dbReference type="ARBA" id="ARBA00022475"/>
    </source>
</evidence>
<dbReference type="EMBL" id="JAUCML010000001">
    <property type="protein sequence ID" value="MDM7883759.1"/>
    <property type="molecule type" value="Genomic_DNA"/>
</dbReference>
<evidence type="ECO:0000256" key="6">
    <source>
        <dbReference type="ARBA" id="ARBA00023136"/>
    </source>
</evidence>
<comment type="similarity">
    <text evidence="7">Belongs to the binding-protein-dependent transport system permease family.</text>
</comment>
<evidence type="ECO:0000256" key="2">
    <source>
        <dbReference type="ARBA" id="ARBA00022448"/>
    </source>
</evidence>
<protein>
    <submittedName>
        <fullName evidence="9">Sugar ABC transporter permease</fullName>
    </submittedName>
</protein>
<keyword evidence="2 7" id="KW-0813">Transport</keyword>
<evidence type="ECO:0000259" key="8">
    <source>
        <dbReference type="PROSITE" id="PS50928"/>
    </source>
</evidence>
<evidence type="ECO:0000313" key="10">
    <source>
        <dbReference type="Proteomes" id="UP001237823"/>
    </source>
</evidence>
<dbReference type="CDD" id="cd06261">
    <property type="entry name" value="TM_PBP2"/>
    <property type="match status" value="1"/>
</dbReference>
<evidence type="ECO:0000256" key="5">
    <source>
        <dbReference type="ARBA" id="ARBA00022989"/>
    </source>
</evidence>
<reference evidence="9 10" key="1">
    <citation type="submission" date="2023-06" db="EMBL/GenBank/DDBJ databases">
        <authorList>
            <person name="Feng G."/>
            <person name="Li J."/>
            <person name="Zhu H."/>
        </authorList>
    </citation>
    <scope>NUCLEOTIDE SEQUENCE [LARGE SCALE GENOMIC DNA]</scope>
    <source>
        <strain evidence="9 10">RHCKG23</strain>
    </source>
</reference>
<sequence length="331" mass="36549">MTTSVLPESERIDLTRTKAPTLSGPQPGRKPKRHWLPYALVAPAILFELLIHIVPMLTGIWISFVQLTKYFIANWGAAPFAGLRNYSVAVDFDQAIGQGVLNSFLITCGYTIIVVALSWTFGMAAAVALQKPFKGQGLFRTLFLVPYALPMYAGIITWKFMLQRDSGAVNHVLVDQLGLFGGQGPFWLIGSNAFVSVVVVAIWKTWPFAFLMLMAGLQSVPNDVYEAASVDGAKAFRQWRSITLPMVRPVNVTLVLVMFLWTFNDFNTPFVLFGSTAQPPAADLLSFHIYNASFITWNFGSGAAMSVLLLLFLLIVTGIYLAVTNRRSVRA</sequence>
<keyword evidence="4 7" id="KW-0812">Transmembrane</keyword>
<feature type="transmembrane region" description="Helical" evidence="7">
    <location>
        <begin position="246"/>
        <end position="263"/>
    </location>
</feature>
<dbReference type="RefSeq" id="WP_182045980.1">
    <property type="nucleotide sequence ID" value="NZ_JAUCML010000001.1"/>
</dbReference>
<dbReference type="Gene3D" id="1.10.3720.10">
    <property type="entry name" value="MetI-like"/>
    <property type="match status" value="1"/>
</dbReference>
<keyword evidence="6 7" id="KW-0472">Membrane</keyword>
<proteinExistence type="inferred from homology"/>
<feature type="transmembrane region" description="Helical" evidence="7">
    <location>
        <begin position="186"/>
        <end position="206"/>
    </location>
</feature>
<gene>
    <name evidence="9" type="ORF">QUG92_01440</name>
</gene>
<evidence type="ECO:0000256" key="1">
    <source>
        <dbReference type="ARBA" id="ARBA00004651"/>
    </source>
</evidence>
<dbReference type="PROSITE" id="PS50928">
    <property type="entry name" value="ABC_TM1"/>
    <property type="match status" value="1"/>
</dbReference>
<dbReference type="Pfam" id="PF00528">
    <property type="entry name" value="BPD_transp_1"/>
    <property type="match status" value="1"/>
</dbReference>
<accession>A0ABT7T316</accession>
<feature type="transmembrane region" description="Helical" evidence="7">
    <location>
        <begin position="104"/>
        <end position="129"/>
    </location>
</feature>
<dbReference type="PANTHER" id="PTHR30193:SF37">
    <property type="entry name" value="INNER MEMBRANE ABC TRANSPORTER PERMEASE PROTEIN YCJO"/>
    <property type="match status" value="1"/>
</dbReference>
<dbReference type="PANTHER" id="PTHR30193">
    <property type="entry name" value="ABC TRANSPORTER PERMEASE PROTEIN"/>
    <property type="match status" value="1"/>
</dbReference>
<name>A0ABT7T316_9MICO</name>
<evidence type="ECO:0000256" key="4">
    <source>
        <dbReference type="ARBA" id="ARBA00022692"/>
    </source>
</evidence>
<feature type="domain" description="ABC transmembrane type-1" evidence="8">
    <location>
        <begin position="104"/>
        <end position="320"/>
    </location>
</feature>
<feature type="transmembrane region" description="Helical" evidence="7">
    <location>
        <begin position="35"/>
        <end position="62"/>
    </location>
</feature>
<feature type="transmembrane region" description="Helical" evidence="7">
    <location>
        <begin position="141"/>
        <end position="161"/>
    </location>
</feature>